<feature type="compositionally biased region" description="Basic and acidic residues" evidence="1">
    <location>
        <begin position="209"/>
        <end position="233"/>
    </location>
</feature>
<protein>
    <submittedName>
        <fullName evidence="2">Uncharacterized protein</fullName>
    </submittedName>
</protein>
<reference evidence="2 3" key="1">
    <citation type="submission" date="2021-01" db="EMBL/GenBank/DDBJ databases">
        <title>Streptomyces acididurans sp. nov., isolated from a peat swamp forest soil.</title>
        <authorList>
            <person name="Chantavorakit T."/>
            <person name="Duangmal K."/>
        </authorList>
    </citation>
    <scope>NUCLEOTIDE SEQUENCE [LARGE SCALE GENOMIC DNA]</scope>
    <source>
        <strain evidence="2 3">KK5PA1</strain>
    </source>
</reference>
<accession>A0ABS2TVH1</accession>
<sequence length="328" mass="35955">MPPRDKAGRDHGNKDQVADSAPVDVQAVADELYTAPPGGFTALRDEKAADARRAGDRDAARAIAALRKPSLSAWASNLLVRRRPDDSRAFLELGEALRQAHGELDAERMRELSGQQWRVISALSRQATRLAADTGHPLSQTVQREVESTLRTVVADPDAAQQWATGTLTTPLTPPSAFTPTGGGRTGAAPAPAPSPAGPAPGRDRRRRRPDEHEDELAARRHRQHEAELERARQALTDAGAQVHERQVAQREARKAHDRARAARERADRKVRELHEQVRQAEDDAESATWQDHEAEDELHAADQALARAEADLQEARQDVERMSASAT</sequence>
<dbReference type="Proteomes" id="UP000749040">
    <property type="component" value="Unassembled WGS sequence"/>
</dbReference>
<gene>
    <name evidence="2" type="ORF">ITX44_20005</name>
</gene>
<evidence type="ECO:0000256" key="1">
    <source>
        <dbReference type="SAM" id="MobiDB-lite"/>
    </source>
</evidence>
<feature type="region of interest" description="Disordered" evidence="1">
    <location>
        <begin position="1"/>
        <end position="25"/>
    </location>
</feature>
<feature type="compositionally biased region" description="Low complexity" evidence="1">
    <location>
        <begin position="164"/>
        <end position="180"/>
    </location>
</feature>
<dbReference type="RefSeq" id="WP_205358662.1">
    <property type="nucleotide sequence ID" value="NZ_JADKYB010000010.1"/>
</dbReference>
<evidence type="ECO:0000313" key="2">
    <source>
        <dbReference type="EMBL" id="MBM9506797.1"/>
    </source>
</evidence>
<comment type="caution">
    <text evidence="2">The sequence shown here is derived from an EMBL/GenBank/DDBJ whole genome shotgun (WGS) entry which is preliminary data.</text>
</comment>
<dbReference type="EMBL" id="JADKYB010000010">
    <property type="protein sequence ID" value="MBM9506797.1"/>
    <property type="molecule type" value="Genomic_DNA"/>
</dbReference>
<feature type="compositionally biased region" description="Basic and acidic residues" evidence="1">
    <location>
        <begin position="309"/>
        <end position="322"/>
    </location>
</feature>
<proteinExistence type="predicted"/>
<organism evidence="2 3">
    <name type="scientific">Actinacidiphila acididurans</name>
    <dbReference type="NCBI Taxonomy" id="2784346"/>
    <lineage>
        <taxon>Bacteria</taxon>
        <taxon>Bacillati</taxon>
        <taxon>Actinomycetota</taxon>
        <taxon>Actinomycetes</taxon>
        <taxon>Kitasatosporales</taxon>
        <taxon>Streptomycetaceae</taxon>
        <taxon>Actinacidiphila</taxon>
    </lineage>
</organism>
<name>A0ABS2TVH1_9ACTN</name>
<evidence type="ECO:0000313" key="3">
    <source>
        <dbReference type="Proteomes" id="UP000749040"/>
    </source>
</evidence>
<feature type="compositionally biased region" description="Basic and acidic residues" evidence="1">
    <location>
        <begin position="243"/>
        <end position="282"/>
    </location>
</feature>
<feature type="compositionally biased region" description="Basic and acidic residues" evidence="1">
    <location>
        <begin position="1"/>
        <end position="17"/>
    </location>
</feature>
<keyword evidence="3" id="KW-1185">Reference proteome</keyword>
<feature type="region of interest" description="Disordered" evidence="1">
    <location>
        <begin position="164"/>
        <end position="328"/>
    </location>
</feature>